<comment type="caution">
    <text evidence="1">The sequence shown here is derived from an EMBL/GenBank/DDBJ whole genome shotgun (WGS) entry which is preliminary data.</text>
</comment>
<reference evidence="1" key="1">
    <citation type="submission" date="2019-08" db="EMBL/GenBank/DDBJ databases">
        <title>The genome of the North American firefly Photinus pyralis.</title>
        <authorList>
            <consortium name="Photinus pyralis genome working group"/>
            <person name="Fallon T.R."/>
            <person name="Sander Lower S.E."/>
            <person name="Weng J.-K."/>
        </authorList>
    </citation>
    <scope>NUCLEOTIDE SEQUENCE</scope>
    <source>
        <strain evidence="1">TRF0915ILg1</strain>
        <tissue evidence="1">Whole body</tissue>
    </source>
</reference>
<dbReference type="AlphaFoldDB" id="A0A8K0DFC1"/>
<name>A0A8K0DFC1_IGNLU</name>
<protein>
    <submittedName>
        <fullName evidence="1">Uncharacterized protein</fullName>
    </submittedName>
</protein>
<sequence>MPPSIGRVMHLSGPNSILIPLENSSTAILYVEECLQAALFNPSACMIIVTYLYRVKLGKLLNKIEQEPYLVNTKRGGKTEEKLIKKWISYKNNQYLAVMMGAVICYTVPLAYTVVKRTTSTNPQDWIFAYGPITVLNIRAQFQENIRIECGPISPVTHNNKKHMLTFLDDFSHFIIVYLLENNTEVLKYFKECVEMIEAKFRHATKNETMEEKHVTKGRPRGIIEVEQKEPENIQDKENDSDETLVREQRTINRPIWLKDYECGDFECEFITVSEENLLHQEPETKNETFESDDKE</sequence>
<organism evidence="1 2">
    <name type="scientific">Ignelater luminosus</name>
    <name type="common">Cucubano</name>
    <name type="synonym">Pyrophorus luminosus</name>
    <dbReference type="NCBI Taxonomy" id="2038154"/>
    <lineage>
        <taxon>Eukaryota</taxon>
        <taxon>Metazoa</taxon>
        <taxon>Ecdysozoa</taxon>
        <taxon>Arthropoda</taxon>
        <taxon>Hexapoda</taxon>
        <taxon>Insecta</taxon>
        <taxon>Pterygota</taxon>
        <taxon>Neoptera</taxon>
        <taxon>Endopterygota</taxon>
        <taxon>Coleoptera</taxon>
        <taxon>Polyphaga</taxon>
        <taxon>Elateriformia</taxon>
        <taxon>Elateroidea</taxon>
        <taxon>Elateridae</taxon>
        <taxon>Agrypninae</taxon>
        <taxon>Pyrophorini</taxon>
        <taxon>Ignelater</taxon>
    </lineage>
</organism>
<proteinExistence type="predicted"/>
<dbReference type="EMBL" id="VTPC01001404">
    <property type="protein sequence ID" value="KAF2902062.1"/>
    <property type="molecule type" value="Genomic_DNA"/>
</dbReference>
<evidence type="ECO:0000313" key="1">
    <source>
        <dbReference type="EMBL" id="KAF2902062.1"/>
    </source>
</evidence>
<gene>
    <name evidence="1" type="ORF">ILUMI_04124</name>
</gene>
<keyword evidence="2" id="KW-1185">Reference proteome</keyword>
<accession>A0A8K0DFC1</accession>
<dbReference type="Proteomes" id="UP000801492">
    <property type="component" value="Unassembled WGS sequence"/>
</dbReference>
<evidence type="ECO:0000313" key="2">
    <source>
        <dbReference type="Proteomes" id="UP000801492"/>
    </source>
</evidence>